<organism evidence="3 4">
    <name type="scientific">Staurois parvus</name>
    <dbReference type="NCBI Taxonomy" id="386267"/>
    <lineage>
        <taxon>Eukaryota</taxon>
        <taxon>Metazoa</taxon>
        <taxon>Chordata</taxon>
        <taxon>Craniata</taxon>
        <taxon>Vertebrata</taxon>
        <taxon>Euteleostomi</taxon>
        <taxon>Amphibia</taxon>
        <taxon>Batrachia</taxon>
        <taxon>Anura</taxon>
        <taxon>Neobatrachia</taxon>
        <taxon>Ranoidea</taxon>
        <taxon>Ranidae</taxon>
        <taxon>Staurois</taxon>
    </lineage>
</organism>
<keyword evidence="1" id="KW-1133">Transmembrane helix</keyword>
<feature type="domain" description="Ig-like" evidence="2">
    <location>
        <begin position="102"/>
        <end position="185"/>
    </location>
</feature>
<feature type="domain" description="Ig-like" evidence="2">
    <location>
        <begin position="187"/>
        <end position="268"/>
    </location>
</feature>
<dbReference type="Proteomes" id="UP001162483">
    <property type="component" value="Unassembled WGS sequence"/>
</dbReference>
<feature type="domain" description="Ig-like" evidence="2">
    <location>
        <begin position="451"/>
        <end position="535"/>
    </location>
</feature>
<evidence type="ECO:0000313" key="4">
    <source>
        <dbReference type="Proteomes" id="UP001162483"/>
    </source>
</evidence>
<feature type="domain" description="Ig-like" evidence="2">
    <location>
        <begin position="540"/>
        <end position="624"/>
    </location>
</feature>
<gene>
    <name evidence="3" type="ORF">SPARVUS_LOCUS13705563</name>
</gene>
<dbReference type="SMART" id="SM00408">
    <property type="entry name" value="IGc2"/>
    <property type="match status" value="8"/>
</dbReference>
<keyword evidence="1" id="KW-0812">Transmembrane</keyword>
<protein>
    <recommendedName>
        <fullName evidence="2">Ig-like domain-containing protein</fullName>
    </recommendedName>
</protein>
<dbReference type="PANTHER" id="PTHR46013">
    <property type="entry name" value="VASCULAR CELL ADHESION MOLECULE 1"/>
    <property type="match status" value="1"/>
</dbReference>
<dbReference type="Gene3D" id="2.60.40.10">
    <property type="entry name" value="Immunoglobulins"/>
    <property type="match status" value="8"/>
</dbReference>
<dbReference type="SMART" id="SM00409">
    <property type="entry name" value="IG"/>
    <property type="match status" value="8"/>
</dbReference>
<name>A0ABN9G9E3_9NEOB</name>
<evidence type="ECO:0000256" key="1">
    <source>
        <dbReference type="SAM" id="Phobius"/>
    </source>
</evidence>
<dbReference type="InterPro" id="IPR003599">
    <property type="entry name" value="Ig_sub"/>
</dbReference>
<proteinExistence type="predicted"/>
<dbReference type="CDD" id="cd00096">
    <property type="entry name" value="Ig"/>
    <property type="match status" value="1"/>
</dbReference>
<dbReference type="InterPro" id="IPR036179">
    <property type="entry name" value="Ig-like_dom_sf"/>
</dbReference>
<feature type="domain" description="Ig-like" evidence="2">
    <location>
        <begin position="12"/>
        <end position="94"/>
    </location>
</feature>
<dbReference type="Pfam" id="PF13927">
    <property type="entry name" value="Ig_3"/>
    <property type="match status" value="5"/>
</dbReference>
<evidence type="ECO:0000259" key="2">
    <source>
        <dbReference type="PROSITE" id="PS50835"/>
    </source>
</evidence>
<sequence length="799" mass="86731">MQLNLLYPPGKPTISVFPDTNVNAAESISLSCTFESRSPASVKWVKLDKGKELVMSSDDQGTLTIPNAKPEDSGLYICHVLNNVGKTSSQVVITVQALPEKPKLTIYPTTIVQAGQPVTIECVANGNKNVNVTLWKVLKDGDTPLLEAKGKLVIKEADPIDAAKYKCTAENYYGVNEASESLIVEYPPMDTTFASSVEEVNEGGEVTLTCASQGVPEPRFLLYHLLPSGERDLLSEGPVVTLPIVTSGVYQCEATNPLGSKKEKLDLRVRFPPRNTFLTISPSLETRIGESIHFMCTSEAYPAPRMVLKKKTETGLMELEAKNGQYSITHLTEEHAGRYLCESSNVVGKQEAEATVTVQVPPKNTHIIITPSAEVKEGDSIDIKCVSEASPAPRLVLKVRTEDGVRELVLDGGHYQIEHADMTHCGTYICESTNVVGQQQVETTLTIQVPPKNTHIAITPSAEVREGDFIDIICVSEASPSPRLALKVRTEDGMRELVSEGGRYQIAHAGVKHSGTYICESTNDAGQQQVETTLIIQVPPKKTVLTISPSTVLKEGESGHIRCISEAFPAPRLVLKKETEAGLIELEVESGEYSIEHVTVEHAGTYICESTNEVGQQIAETTMTVQAPPQNTFISITPSSVVNEGDDVQIQCISEAYPSPRLVLMVKTEHGLINLESADGLYNITKAEEKNMGTYICESTNVVGQQTAEAMLTVQIPPRNTTVVTPSQNITAGVTVTITYDIIPPPERQQSPRFDYVPPAIIGSVVLVTAGFIGLIAYHLKQARVQGSYSLVKALRGKV</sequence>
<keyword evidence="1" id="KW-0472">Membrane</keyword>
<feature type="domain" description="Ig-like" evidence="2">
    <location>
        <begin position="362"/>
        <end position="446"/>
    </location>
</feature>
<dbReference type="EMBL" id="CATNWA010018214">
    <property type="protein sequence ID" value="CAI9606011.1"/>
    <property type="molecule type" value="Genomic_DNA"/>
</dbReference>
<dbReference type="InterPro" id="IPR003598">
    <property type="entry name" value="Ig_sub2"/>
</dbReference>
<dbReference type="PANTHER" id="PTHR46013:SF7">
    <property type="entry name" value="IG-LIKE DOMAIN-CONTAINING PROTEIN"/>
    <property type="match status" value="1"/>
</dbReference>
<dbReference type="SUPFAM" id="SSF48726">
    <property type="entry name" value="Immunoglobulin"/>
    <property type="match status" value="8"/>
</dbReference>
<comment type="caution">
    <text evidence="3">The sequence shown here is derived from an EMBL/GenBank/DDBJ whole genome shotgun (WGS) entry which is preliminary data.</text>
</comment>
<keyword evidence="4" id="KW-1185">Reference proteome</keyword>
<reference evidence="3" key="1">
    <citation type="submission" date="2023-05" db="EMBL/GenBank/DDBJ databases">
        <authorList>
            <person name="Stuckert A."/>
        </authorList>
    </citation>
    <scope>NUCLEOTIDE SEQUENCE</scope>
</reference>
<feature type="domain" description="Ig-like" evidence="2">
    <location>
        <begin position="273"/>
        <end position="357"/>
    </location>
</feature>
<accession>A0ABN9G9E3</accession>
<evidence type="ECO:0000313" key="3">
    <source>
        <dbReference type="EMBL" id="CAI9606011.1"/>
    </source>
</evidence>
<feature type="transmembrane region" description="Helical" evidence="1">
    <location>
        <begin position="756"/>
        <end position="778"/>
    </location>
</feature>
<dbReference type="InterPro" id="IPR013783">
    <property type="entry name" value="Ig-like_fold"/>
</dbReference>
<feature type="domain" description="Ig-like" evidence="2">
    <location>
        <begin position="629"/>
        <end position="713"/>
    </location>
</feature>
<dbReference type="InterPro" id="IPR007110">
    <property type="entry name" value="Ig-like_dom"/>
</dbReference>
<dbReference type="PROSITE" id="PS50835">
    <property type="entry name" value="IG_LIKE"/>
    <property type="match status" value="8"/>
</dbReference>